<dbReference type="AlphaFoldDB" id="A0A941HUL2"/>
<feature type="region of interest" description="Disordered" evidence="1">
    <location>
        <begin position="134"/>
        <end position="156"/>
    </location>
</feature>
<keyword evidence="4" id="KW-1185">Reference proteome</keyword>
<evidence type="ECO:0000259" key="2">
    <source>
        <dbReference type="Pfam" id="PF18932"/>
    </source>
</evidence>
<name>A0A941HUL2_9CAUL</name>
<protein>
    <recommendedName>
        <fullName evidence="2">DUF5681 domain-containing protein</fullName>
    </recommendedName>
</protein>
<sequence>MSQPTDQPVGYGNPPVHSRYKPLQSGNPSGRPRGRKGFKQRMQEHLDRVVTVVENGKLVNLTVLDLIFKGLANSGAKGNVPAAKQVFSLIKNFGLETEPPVPLFDASDEVLAGIIYGAQKILDRRGKSHLYQKVQTEDESKATDKALEASRRRKVR</sequence>
<dbReference type="InterPro" id="IPR043736">
    <property type="entry name" value="DUF5681"/>
</dbReference>
<proteinExistence type="predicted"/>
<dbReference type="Proteomes" id="UP000622580">
    <property type="component" value="Unassembled WGS sequence"/>
</dbReference>
<organism evidence="3 4">
    <name type="scientific">Phenylobacterium glaciei</name>
    <dbReference type="NCBI Taxonomy" id="2803784"/>
    <lineage>
        <taxon>Bacteria</taxon>
        <taxon>Pseudomonadati</taxon>
        <taxon>Pseudomonadota</taxon>
        <taxon>Alphaproteobacteria</taxon>
        <taxon>Caulobacterales</taxon>
        <taxon>Caulobacteraceae</taxon>
        <taxon>Phenylobacterium</taxon>
    </lineage>
</organism>
<evidence type="ECO:0000256" key="1">
    <source>
        <dbReference type="SAM" id="MobiDB-lite"/>
    </source>
</evidence>
<feature type="compositionally biased region" description="Basic and acidic residues" evidence="1">
    <location>
        <begin position="135"/>
        <end position="150"/>
    </location>
</feature>
<dbReference type="EMBL" id="JAGSGD010000001">
    <property type="protein sequence ID" value="MBR7618784.1"/>
    <property type="molecule type" value="Genomic_DNA"/>
</dbReference>
<dbReference type="RefSeq" id="WP_215338719.1">
    <property type="nucleotide sequence ID" value="NZ_JAGSGD010000001.1"/>
</dbReference>
<comment type="caution">
    <text evidence="3">The sequence shown here is derived from an EMBL/GenBank/DDBJ whole genome shotgun (WGS) entry which is preliminary data.</text>
</comment>
<gene>
    <name evidence="3" type="ORF">JKL49_05220</name>
</gene>
<feature type="domain" description="DUF5681" evidence="2">
    <location>
        <begin position="17"/>
        <end position="91"/>
    </location>
</feature>
<evidence type="ECO:0000313" key="3">
    <source>
        <dbReference type="EMBL" id="MBR7618784.1"/>
    </source>
</evidence>
<dbReference type="Pfam" id="PF18932">
    <property type="entry name" value="DUF5681"/>
    <property type="match status" value="1"/>
</dbReference>
<accession>A0A941HUL2</accession>
<reference evidence="3" key="1">
    <citation type="submission" date="2021-04" db="EMBL/GenBank/DDBJ databases">
        <title>Draft genome assembly of strain Phenylobacterium sp. 20VBR1 using MiniION and Illumina platforms.</title>
        <authorList>
            <person name="Thomas F.A."/>
            <person name="Krishnan K.P."/>
            <person name="Sinha R.K."/>
        </authorList>
    </citation>
    <scope>NUCLEOTIDE SEQUENCE</scope>
    <source>
        <strain evidence="3">20VBR1</strain>
    </source>
</reference>
<feature type="region of interest" description="Disordered" evidence="1">
    <location>
        <begin position="1"/>
        <end position="40"/>
    </location>
</feature>
<evidence type="ECO:0000313" key="4">
    <source>
        <dbReference type="Proteomes" id="UP000622580"/>
    </source>
</evidence>